<dbReference type="Pfam" id="PF02397">
    <property type="entry name" value="Bac_transf"/>
    <property type="match status" value="1"/>
</dbReference>
<evidence type="ECO:0000256" key="5">
    <source>
        <dbReference type="ARBA" id="ARBA00022989"/>
    </source>
</evidence>
<dbReference type="GO" id="GO:0016020">
    <property type="term" value="C:membrane"/>
    <property type="evidence" value="ECO:0007669"/>
    <property type="project" value="UniProtKB-SubCell"/>
</dbReference>
<protein>
    <submittedName>
        <fullName evidence="9">Sugar transferase</fullName>
    </submittedName>
</protein>
<dbReference type="NCBIfam" id="TIGR03025">
    <property type="entry name" value="EPS_sugtrans"/>
    <property type="match status" value="1"/>
</dbReference>
<evidence type="ECO:0000256" key="2">
    <source>
        <dbReference type="ARBA" id="ARBA00006464"/>
    </source>
</evidence>
<feature type="transmembrane region" description="Helical" evidence="7">
    <location>
        <begin position="56"/>
        <end position="76"/>
    </location>
</feature>
<evidence type="ECO:0000256" key="6">
    <source>
        <dbReference type="ARBA" id="ARBA00023136"/>
    </source>
</evidence>
<proteinExistence type="inferred from homology"/>
<dbReference type="InterPro" id="IPR003362">
    <property type="entry name" value="Bact_transf"/>
</dbReference>
<dbReference type="AlphaFoldDB" id="A0A9D1LG30"/>
<dbReference type="GO" id="GO:0016780">
    <property type="term" value="F:phosphotransferase activity, for other substituted phosphate groups"/>
    <property type="evidence" value="ECO:0007669"/>
    <property type="project" value="TreeGrafter"/>
</dbReference>
<sequence length="475" mass="55759">MNNAHKLLARYIVCDYVAANIAWMLFIAIRYYLTKDSIYMQDVESLWQYMQFRDVYRGQILFPILMVFIFYLSGYYNTVYFKSRLQEFLTTLFSSFIVAIISYFIILINDNFVERQRNYELIASMWGVIFICVYLPRFLTTRSIMKKIQHGHICFRTLIIGLNQSTMAVKNAIKNSRYSMGYKIVGVIPFDNETPGDEFDLPVFKMSDLDEICRNQNIQNIIIATENRDNKTTLNLINRLFRYDIPIKVAPELYDIITSRVRHVNIIEEPFINITQNAMPEWQKSVKRALDIVVSVIALICLSPFFLLIALLIKHDSKGPVLYRQERIGMRGKTFHIYKFRTMVANAESDRKPQLTSENDPRITKIGHFLRKYRIDETPQFWNVVKGDMSIVGPRPERRYFADKIIDTAPYYALTYQVRPGITSWGMVKFGYAQNVDEMIERSKYDLIYLENMSLLVDIKIIIYTIKTVLTGKGM</sequence>
<dbReference type="Proteomes" id="UP000824076">
    <property type="component" value="Unassembled WGS sequence"/>
</dbReference>
<comment type="caution">
    <text evidence="9">The sequence shown here is derived from an EMBL/GenBank/DDBJ whole genome shotgun (WGS) entry which is preliminary data.</text>
</comment>
<evidence type="ECO:0000256" key="3">
    <source>
        <dbReference type="ARBA" id="ARBA00022679"/>
    </source>
</evidence>
<accession>A0A9D1LG30</accession>
<evidence type="ECO:0000259" key="8">
    <source>
        <dbReference type="Pfam" id="PF02397"/>
    </source>
</evidence>
<keyword evidence="6 7" id="KW-0472">Membrane</keyword>
<evidence type="ECO:0000313" key="10">
    <source>
        <dbReference type="Proteomes" id="UP000824076"/>
    </source>
</evidence>
<feature type="domain" description="Bacterial sugar transferase" evidence="8">
    <location>
        <begin position="287"/>
        <end position="470"/>
    </location>
</feature>
<keyword evidence="4 7" id="KW-0812">Transmembrane</keyword>
<dbReference type="InterPro" id="IPR017475">
    <property type="entry name" value="EPS_sugar_tfrase"/>
</dbReference>
<reference evidence="9" key="2">
    <citation type="journal article" date="2021" name="PeerJ">
        <title>Extensive microbial diversity within the chicken gut microbiome revealed by metagenomics and culture.</title>
        <authorList>
            <person name="Gilroy R."/>
            <person name="Ravi A."/>
            <person name="Getino M."/>
            <person name="Pursley I."/>
            <person name="Horton D.L."/>
            <person name="Alikhan N.F."/>
            <person name="Baker D."/>
            <person name="Gharbi K."/>
            <person name="Hall N."/>
            <person name="Watson M."/>
            <person name="Adriaenssens E.M."/>
            <person name="Foster-Nyarko E."/>
            <person name="Jarju S."/>
            <person name="Secka A."/>
            <person name="Antonio M."/>
            <person name="Oren A."/>
            <person name="Chaudhuri R.R."/>
            <person name="La Ragione R."/>
            <person name="Hildebrand F."/>
            <person name="Pallen M.J."/>
        </authorList>
    </citation>
    <scope>NUCLEOTIDE SEQUENCE</scope>
    <source>
        <strain evidence="9">17073</strain>
    </source>
</reference>
<keyword evidence="5 7" id="KW-1133">Transmembrane helix</keyword>
<dbReference type="Pfam" id="PF13727">
    <property type="entry name" value="CoA_binding_3"/>
    <property type="match status" value="1"/>
</dbReference>
<evidence type="ECO:0000256" key="1">
    <source>
        <dbReference type="ARBA" id="ARBA00004141"/>
    </source>
</evidence>
<organism evidence="9 10">
    <name type="scientific">Candidatus Limisoma intestinavium</name>
    <dbReference type="NCBI Taxonomy" id="2840856"/>
    <lineage>
        <taxon>Bacteria</taxon>
        <taxon>Pseudomonadati</taxon>
        <taxon>Bacteroidota</taxon>
        <taxon>Bacteroidia</taxon>
        <taxon>Bacteroidales</taxon>
        <taxon>Candidatus Limisoma</taxon>
    </lineage>
</organism>
<name>A0A9D1LG30_9BACT</name>
<feature type="transmembrane region" description="Helical" evidence="7">
    <location>
        <begin position="12"/>
        <end position="33"/>
    </location>
</feature>
<evidence type="ECO:0000256" key="7">
    <source>
        <dbReference type="SAM" id="Phobius"/>
    </source>
</evidence>
<feature type="transmembrane region" description="Helical" evidence="7">
    <location>
        <begin position="88"/>
        <end position="109"/>
    </location>
</feature>
<dbReference type="EMBL" id="DVMS01000193">
    <property type="protein sequence ID" value="HIU39358.1"/>
    <property type="molecule type" value="Genomic_DNA"/>
</dbReference>
<dbReference type="Gene3D" id="3.40.50.720">
    <property type="entry name" value="NAD(P)-binding Rossmann-like Domain"/>
    <property type="match status" value="1"/>
</dbReference>
<keyword evidence="3 9" id="KW-0808">Transferase</keyword>
<evidence type="ECO:0000313" key="9">
    <source>
        <dbReference type="EMBL" id="HIU39358.1"/>
    </source>
</evidence>
<gene>
    <name evidence="9" type="ORF">IAD18_06815</name>
</gene>
<feature type="transmembrane region" description="Helical" evidence="7">
    <location>
        <begin position="121"/>
        <end position="139"/>
    </location>
</feature>
<feature type="transmembrane region" description="Helical" evidence="7">
    <location>
        <begin position="289"/>
        <end position="313"/>
    </location>
</feature>
<comment type="subcellular location">
    <subcellularLocation>
        <location evidence="1">Membrane</location>
        <topology evidence="1">Multi-pass membrane protein</topology>
    </subcellularLocation>
</comment>
<dbReference type="PANTHER" id="PTHR30576:SF0">
    <property type="entry name" value="UNDECAPRENYL-PHOSPHATE N-ACETYLGALACTOSAMINYL 1-PHOSPHATE TRANSFERASE-RELATED"/>
    <property type="match status" value="1"/>
</dbReference>
<dbReference type="PANTHER" id="PTHR30576">
    <property type="entry name" value="COLANIC BIOSYNTHESIS UDP-GLUCOSE LIPID CARRIER TRANSFERASE"/>
    <property type="match status" value="1"/>
</dbReference>
<evidence type="ECO:0000256" key="4">
    <source>
        <dbReference type="ARBA" id="ARBA00022692"/>
    </source>
</evidence>
<comment type="similarity">
    <text evidence="2">Belongs to the bacterial sugar transferase family.</text>
</comment>
<reference evidence="9" key="1">
    <citation type="submission" date="2020-10" db="EMBL/GenBank/DDBJ databases">
        <authorList>
            <person name="Gilroy R."/>
        </authorList>
    </citation>
    <scope>NUCLEOTIDE SEQUENCE</scope>
    <source>
        <strain evidence="9">17073</strain>
    </source>
</reference>